<keyword evidence="2" id="KW-1185">Reference proteome</keyword>
<accession>A0A9Q3BZ04</accession>
<reference evidence="1" key="1">
    <citation type="submission" date="2021-03" db="EMBL/GenBank/DDBJ databases">
        <title>Draft genome sequence of rust myrtle Austropuccinia psidii MF-1, a brazilian biotype.</title>
        <authorList>
            <person name="Quecine M.C."/>
            <person name="Pachon D.M.R."/>
            <person name="Bonatelli M.L."/>
            <person name="Correr F.H."/>
            <person name="Franceschini L.M."/>
            <person name="Leite T.F."/>
            <person name="Margarido G.R.A."/>
            <person name="Almeida C.A."/>
            <person name="Ferrarezi J.A."/>
            <person name="Labate C.A."/>
        </authorList>
    </citation>
    <scope>NUCLEOTIDE SEQUENCE</scope>
    <source>
        <strain evidence="1">MF-1</strain>
    </source>
</reference>
<evidence type="ECO:0000313" key="2">
    <source>
        <dbReference type="Proteomes" id="UP000765509"/>
    </source>
</evidence>
<dbReference type="EMBL" id="AVOT02003461">
    <property type="protein sequence ID" value="MBW0473608.1"/>
    <property type="molecule type" value="Genomic_DNA"/>
</dbReference>
<sequence>MLGPIGHTISFMENWPPLVLYDLLVITPFPLAISYHPWPPWPTPRPLSLLVAWGVLSGFQGSMDPLANIRPLGPIPYIRGVLGHLGPYGLYGPWAIICGPWSMGPLGPFWPNPMRPKGAKGGSPLDPKARWVPSHKWAHLSQFLTMDPNPPILAKNPKDHLWPIFSHGLW</sequence>
<gene>
    <name evidence="1" type="ORF">O181_013323</name>
</gene>
<comment type="caution">
    <text evidence="1">The sequence shown here is derived from an EMBL/GenBank/DDBJ whole genome shotgun (WGS) entry which is preliminary data.</text>
</comment>
<dbReference type="AlphaFoldDB" id="A0A9Q3BZ04"/>
<name>A0A9Q3BZ04_9BASI</name>
<proteinExistence type="predicted"/>
<evidence type="ECO:0000313" key="1">
    <source>
        <dbReference type="EMBL" id="MBW0473608.1"/>
    </source>
</evidence>
<organism evidence="1 2">
    <name type="scientific">Austropuccinia psidii MF-1</name>
    <dbReference type="NCBI Taxonomy" id="1389203"/>
    <lineage>
        <taxon>Eukaryota</taxon>
        <taxon>Fungi</taxon>
        <taxon>Dikarya</taxon>
        <taxon>Basidiomycota</taxon>
        <taxon>Pucciniomycotina</taxon>
        <taxon>Pucciniomycetes</taxon>
        <taxon>Pucciniales</taxon>
        <taxon>Sphaerophragmiaceae</taxon>
        <taxon>Austropuccinia</taxon>
    </lineage>
</organism>
<protein>
    <submittedName>
        <fullName evidence="1">Uncharacterized protein</fullName>
    </submittedName>
</protein>
<dbReference type="Proteomes" id="UP000765509">
    <property type="component" value="Unassembled WGS sequence"/>
</dbReference>